<protein>
    <submittedName>
        <fullName evidence="3">Uncharacterized protein isoform X1</fullName>
    </submittedName>
</protein>
<reference evidence="3" key="2">
    <citation type="submission" date="2025-08" db="UniProtKB">
        <authorList>
            <consortium name="RefSeq"/>
        </authorList>
    </citation>
    <scope>IDENTIFICATION</scope>
    <source>
        <tissue evidence="3">Leaves</tissue>
    </source>
</reference>
<keyword evidence="1" id="KW-1133">Transmembrane helix</keyword>
<feature type="transmembrane region" description="Helical" evidence="1">
    <location>
        <begin position="232"/>
        <end position="254"/>
    </location>
</feature>
<dbReference type="AlphaFoldDB" id="A0A6P6VKZ3"/>
<accession>A0A6P6VKZ3</accession>
<feature type="transmembrane region" description="Helical" evidence="1">
    <location>
        <begin position="343"/>
        <end position="363"/>
    </location>
</feature>
<feature type="transmembrane region" description="Helical" evidence="1">
    <location>
        <begin position="369"/>
        <end position="392"/>
    </location>
</feature>
<keyword evidence="1" id="KW-0812">Transmembrane</keyword>
<dbReference type="PANTHER" id="PTHR34289:SF5">
    <property type="entry name" value="KERATIN-ASSOCIATED PROTEIN (DUF819)"/>
    <property type="match status" value="1"/>
</dbReference>
<feature type="transmembrane region" description="Helical" evidence="1">
    <location>
        <begin position="313"/>
        <end position="331"/>
    </location>
</feature>
<gene>
    <name evidence="3" type="primary">LOC113724983</name>
</gene>
<feature type="transmembrane region" description="Helical" evidence="1">
    <location>
        <begin position="167"/>
        <end position="191"/>
    </location>
</feature>
<dbReference type="RefSeq" id="XP_027103709.1">
    <property type="nucleotide sequence ID" value="XM_027247908.2"/>
</dbReference>
<feature type="transmembrane region" description="Helical" evidence="1">
    <location>
        <begin position="137"/>
        <end position="155"/>
    </location>
</feature>
<organism evidence="2 3">
    <name type="scientific">Coffea arabica</name>
    <name type="common">Arabian coffee</name>
    <dbReference type="NCBI Taxonomy" id="13443"/>
    <lineage>
        <taxon>Eukaryota</taxon>
        <taxon>Viridiplantae</taxon>
        <taxon>Streptophyta</taxon>
        <taxon>Embryophyta</taxon>
        <taxon>Tracheophyta</taxon>
        <taxon>Spermatophyta</taxon>
        <taxon>Magnoliopsida</taxon>
        <taxon>eudicotyledons</taxon>
        <taxon>Gunneridae</taxon>
        <taxon>Pentapetalae</taxon>
        <taxon>asterids</taxon>
        <taxon>lamiids</taxon>
        <taxon>Gentianales</taxon>
        <taxon>Rubiaceae</taxon>
        <taxon>Ixoroideae</taxon>
        <taxon>Gardenieae complex</taxon>
        <taxon>Bertiereae - Coffeeae clade</taxon>
        <taxon>Coffeeae</taxon>
        <taxon>Coffea</taxon>
    </lineage>
</organism>
<evidence type="ECO:0000256" key="1">
    <source>
        <dbReference type="SAM" id="Phobius"/>
    </source>
</evidence>
<name>A0A6P6VKZ3_COFAR</name>
<dbReference type="Pfam" id="PF05684">
    <property type="entry name" value="DUF819"/>
    <property type="match status" value="1"/>
</dbReference>
<dbReference type="GeneID" id="113724983"/>
<dbReference type="InterPro" id="IPR008537">
    <property type="entry name" value="DUF819"/>
</dbReference>
<feature type="transmembrane region" description="Helical" evidence="1">
    <location>
        <begin position="424"/>
        <end position="451"/>
    </location>
</feature>
<reference evidence="2" key="1">
    <citation type="journal article" date="2025" name="Foods">
        <title>Unveiling the Microbial Signatures of Arabica Coffee Cherries: Insights into Ripeness Specific Diversity, Functional Traits, and Implications for Quality and Safety.</title>
        <authorList>
            <consortium name="RefSeq"/>
            <person name="Tenea G.N."/>
            <person name="Cifuentes V."/>
            <person name="Reyes P."/>
            <person name="Cevallos-Vallejos M."/>
        </authorList>
    </citation>
    <scope>NUCLEOTIDE SEQUENCE [LARGE SCALE GENOMIC DNA]</scope>
</reference>
<sequence length="454" mass="47344">MASLAAMQLLQVPTLSSSSSSVPSTVQRPPFLSTFSVGRKSQLHSKPASSYSYGFVRNNGILNTRSWNHATVKSLSNSPLISPHDNWGIWTALLATGALGLWSEKTKVGSTVSAALVSILIGLAASNAGIIPYEAPAYSVVIKFLLPLTVPLLLFRADMQQLIRSTGTLLLVFLLGSVATIAGTLVAFLLVPMRSLGPDNWKIAAALMGSYIGGAINYVAISEALGTSSSIVAAGVAADNVICAVYFIVLFGLASKIPSETSFFSNNATTDLPSDSASKLPVLQMGTSLAVSFAICKASTSLTRFFGIQNCDLPVITTIVVILATSFPGYFRPIAPTADAIAVVLMQVFFAVVGAGGSIWNVINTAPSIFLFAFVQVTVHLILILGLGKLFCVDLKLLLLASNANIGGPTTACGMAKAKAWDSLVVPGILAGIFGVSIATFLGIGFGILVLKHL</sequence>
<keyword evidence="2" id="KW-1185">Reference proteome</keyword>
<dbReference type="PANTHER" id="PTHR34289">
    <property type="entry name" value="PROTEIN, PUTATIVE (DUF819)-RELATED"/>
    <property type="match status" value="1"/>
</dbReference>
<feature type="transmembrane region" description="Helical" evidence="1">
    <location>
        <begin position="203"/>
        <end position="220"/>
    </location>
</feature>
<evidence type="ECO:0000313" key="3">
    <source>
        <dbReference type="RefSeq" id="XP_027103709.1"/>
    </source>
</evidence>
<evidence type="ECO:0000313" key="2">
    <source>
        <dbReference type="Proteomes" id="UP001652660"/>
    </source>
</evidence>
<dbReference type="OrthoDB" id="45797at2759"/>
<proteinExistence type="predicted"/>
<dbReference type="Proteomes" id="UP001652660">
    <property type="component" value="Chromosome 2c"/>
</dbReference>
<feature type="transmembrane region" description="Helical" evidence="1">
    <location>
        <begin position="110"/>
        <end position="131"/>
    </location>
</feature>
<keyword evidence="1" id="KW-0472">Membrane</keyword>